<gene>
    <name evidence="1" type="ORF">HMPREF0454_02998</name>
</gene>
<organism evidence="1 2">
    <name type="scientific">Hafnia alvei ATCC 51873</name>
    <dbReference type="NCBI Taxonomy" id="1002364"/>
    <lineage>
        <taxon>Bacteria</taxon>
        <taxon>Pseudomonadati</taxon>
        <taxon>Pseudomonadota</taxon>
        <taxon>Gammaproteobacteria</taxon>
        <taxon>Enterobacterales</taxon>
        <taxon>Hafniaceae</taxon>
        <taxon>Hafnia</taxon>
    </lineage>
</organism>
<sequence length="65" mass="7928">MTRLQGEKTKSCIHRYYLKTLFKFQLISNYFNNKKVINHNLSIVLYIILNKKRAFRLFVFSKNKN</sequence>
<dbReference type="EMBL" id="AGCI01000069">
    <property type="protein sequence ID" value="EHM41238.1"/>
    <property type="molecule type" value="Genomic_DNA"/>
</dbReference>
<accession>G9Y8X7</accession>
<evidence type="ECO:0000313" key="2">
    <source>
        <dbReference type="Proteomes" id="UP000005959"/>
    </source>
</evidence>
<reference evidence="1 2" key="1">
    <citation type="submission" date="2011-08" db="EMBL/GenBank/DDBJ databases">
        <authorList>
            <person name="Weinstock G."/>
            <person name="Sodergren E."/>
            <person name="Clifton S."/>
            <person name="Fulton L."/>
            <person name="Fulton B."/>
            <person name="Courtney L."/>
            <person name="Fronick C."/>
            <person name="Harrison M."/>
            <person name="Strong C."/>
            <person name="Farmer C."/>
            <person name="Delahaunty K."/>
            <person name="Markovic C."/>
            <person name="Hall O."/>
            <person name="Minx P."/>
            <person name="Tomlinson C."/>
            <person name="Mitreva M."/>
            <person name="Hou S."/>
            <person name="Chen J."/>
            <person name="Wollam A."/>
            <person name="Pepin K.H."/>
            <person name="Johnson M."/>
            <person name="Bhonagiri V."/>
            <person name="Zhang X."/>
            <person name="Suruliraj S."/>
            <person name="Warren W."/>
            <person name="Chinwalla A."/>
            <person name="Mardis E.R."/>
            <person name="Wilson R.K."/>
        </authorList>
    </citation>
    <scope>NUCLEOTIDE SEQUENCE [LARGE SCALE GENOMIC DNA]</scope>
    <source>
        <strain evidence="1 2">ATCC 51873</strain>
    </source>
</reference>
<evidence type="ECO:0000313" key="1">
    <source>
        <dbReference type="EMBL" id="EHM41238.1"/>
    </source>
</evidence>
<dbReference type="AlphaFoldDB" id="G9Y8X7"/>
<dbReference type="HOGENOM" id="CLU_2843741_0_0_6"/>
<protein>
    <submittedName>
        <fullName evidence="1">Uncharacterized protein</fullName>
    </submittedName>
</protein>
<comment type="caution">
    <text evidence="1">The sequence shown here is derived from an EMBL/GenBank/DDBJ whole genome shotgun (WGS) entry which is preliminary data.</text>
</comment>
<name>G9Y8X7_HAFAL</name>
<dbReference type="Proteomes" id="UP000005959">
    <property type="component" value="Unassembled WGS sequence"/>
</dbReference>
<proteinExistence type="predicted"/>